<dbReference type="EMBL" id="KN848095">
    <property type="protein sequence ID" value="KIX93322.1"/>
    <property type="molecule type" value="Genomic_DNA"/>
</dbReference>
<dbReference type="InterPro" id="IPR000219">
    <property type="entry name" value="DH_dom"/>
</dbReference>
<proteinExistence type="predicted"/>
<feature type="region of interest" description="Disordered" evidence="1">
    <location>
        <begin position="751"/>
        <end position="771"/>
    </location>
</feature>
<feature type="domain" description="DH" evidence="2">
    <location>
        <begin position="1170"/>
        <end position="1389"/>
    </location>
</feature>
<feature type="compositionally biased region" description="Polar residues" evidence="1">
    <location>
        <begin position="1056"/>
        <end position="1069"/>
    </location>
</feature>
<reference evidence="3 4" key="1">
    <citation type="submission" date="2015-01" db="EMBL/GenBank/DDBJ databases">
        <title>The Genome Sequence of Fonsecaea multimorphosa CBS 102226.</title>
        <authorList>
            <consortium name="The Broad Institute Genomics Platform"/>
            <person name="Cuomo C."/>
            <person name="de Hoog S."/>
            <person name="Gorbushina A."/>
            <person name="Stielow B."/>
            <person name="Teixiera M."/>
            <person name="Abouelleil A."/>
            <person name="Chapman S.B."/>
            <person name="Priest M."/>
            <person name="Young S.K."/>
            <person name="Wortman J."/>
            <person name="Nusbaum C."/>
            <person name="Birren B."/>
        </authorList>
    </citation>
    <scope>NUCLEOTIDE SEQUENCE [LARGE SCALE GENOMIC DNA]</scope>
    <source>
        <strain evidence="3 4">CBS 102226</strain>
    </source>
</reference>
<dbReference type="GO" id="GO:0031991">
    <property type="term" value="P:regulation of actomyosin contractile ring contraction"/>
    <property type="evidence" value="ECO:0007669"/>
    <property type="project" value="TreeGrafter"/>
</dbReference>
<feature type="compositionally biased region" description="Polar residues" evidence="1">
    <location>
        <begin position="481"/>
        <end position="499"/>
    </location>
</feature>
<feature type="compositionally biased region" description="Low complexity" evidence="1">
    <location>
        <begin position="1140"/>
        <end position="1154"/>
    </location>
</feature>
<dbReference type="OrthoDB" id="10256089at2759"/>
<keyword evidence="4" id="KW-1185">Reference proteome</keyword>
<feature type="region of interest" description="Disordered" evidence="1">
    <location>
        <begin position="115"/>
        <end position="181"/>
    </location>
</feature>
<feature type="region of interest" description="Disordered" evidence="1">
    <location>
        <begin position="1826"/>
        <end position="1846"/>
    </location>
</feature>
<feature type="compositionally biased region" description="Polar residues" evidence="1">
    <location>
        <begin position="1760"/>
        <end position="1794"/>
    </location>
</feature>
<feature type="compositionally biased region" description="Polar residues" evidence="1">
    <location>
        <begin position="601"/>
        <end position="611"/>
    </location>
</feature>
<dbReference type="PROSITE" id="PS50010">
    <property type="entry name" value="DH_2"/>
    <property type="match status" value="1"/>
</dbReference>
<feature type="region of interest" description="Disordered" evidence="1">
    <location>
        <begin position="1853"/>
        <end position="1872"/>
    </location>
</feature>
<dbReference type="SUPFAM" id="SSF103657">
    <property type="entry name" value="BAR/IMD domain-like"/>
    <property type="match status" value="1"/>
</dbReference>
<feature type="compositionally biased region" description="Basic and acidic residues" evidence="1">
    <location>
        <begin position="115"/>
        <end position="124"/>
    </location>
</feature>
<dbReference type="SUPFAM" id="SSF48065">
    <property type="entry name" value="DBL homology domain (DH-domain)"/>
    <property type="match status" value="1"/>
</dbReference>
<feature type="compositionally biased region" description="Polar residues" evidence="1">
    <location>
        <begin position="1690"/>
        <end position="1706"/>
    </location>
</feature>
<dbReference type="InterPro" id="IPR035899">
    <property type="entry name" value="DBL_dom_sf"/>
</dbReference>
<feature type="compositionally biased region" description="Polar residues" evidence="1">
    <location>
        <begin position="1"/>
        <end position="12"/>
    </location>
</feature>
<dbReference type="CDD" id="cd00160">
    <property type="entry name" value="RhoGEF"/>
    <property type="match status" value="1"/>
</dbReference>
<dbReference type="InterPro" id="IPR027267">
    <property type="entry name" value="AH/BAR_dom_sf"/>
</dbReference>
<feature type="compositionally biased region" description="Pro residues" evidence="1">
    <location>
        <begin position="989"/>
        <end position="998"/>
    </location>
</feature>
<evidence type="ECO:0000259" key="2">
    <source>
        <dbReference type="PROSITE" id="PS50010"/>
    </source>
</evidence>
<dbReference type="PANTHER" id="PTHR22834:SF20">
    <property type="entry name" value="SH3 DOMAIN-CONTAINING PROTEIN"/>
    <property type="match status" value="1"/>
</dbReference>
<feature type="compositionally biased region" description="Polar residues" evidence="1">
    <location>
        <begin position="945"/>
        <end position="955"/>
    </location>
</feature>
<feature type="compositionally biased region" description="Polar residues" evidence="1">
    <location>
        <begin position="815"/>
        <end position="824"/>
    </location>
</feature>
<feature type="compositionally biased region" description="Polar residues" evidence="1">
    <location>
        <begin position="260"/>
        <end position="280"/>
    </location>
</feature>
<dbReference type="SMART" id="SM00325">
    <property type="entry name" value="RhoGEF"/>
    <property type="match status" value="1"/>
</dbReference>
<feature type="region of interest" description="Disordered" evidence="1">
    <location>
        <begin position="455"/>
        <end position="622"/>
    </location>
</feature>
<feature type="compositionally biased region" description="Polar residues" evidence="1">
    <location>
        <begin position="147"/>
        <end position="162"/>
    </location>
</feature>
<dbReference type="PROSITE" id="PS00741">
    <property type="entry name" value="DH_1"/>
    <property type="match status" value="1"/>
</dbReference>
<feature type="compositionally biased region" description="Polar residues" evidence="1">
    <location>
        <begin position="51"/>
        <end position="61"/>
    </location>
</feature>
<accession>A0A0D2JJF2</accession>
<feature type="compositionally biased region" description="Low complexity" evidence="1">
    <location>
        <begin position="516"/>
        <end position="529"/>
    </location>
</feature>
<feature type="compositionally biased region" description="Basic and acidic residues" evidence="1">
    <location>
        <begin position="550"/>
        <end position="571"/>
    </location>
</feature>
<feature type="compositionally biased region" description="Polar residues" evidence="1">
    <location>
        <begin position="350"/>
        <end position="359"/>
    </location>
</feature>
<feature type="compositionally biased region" description="Basic and acidic residues" evidence="1">
    <location>
        <begin position="968"/>
        <end position="977"/>
    </location>
</feature>
<feature type="region of interest" description="Disordered" evidence="1">
    <location>
        <begin position="797"/>
        <end position="876"/>
    </location>
</feature>
<feature type="compositionally biased region" description="Polar residues" evidence="1">
    <location>
        <begin position="206"/>
        <end position="217"/>
    </location>
</feature>
<evidence type="ECO:0000313" key="4">
    <source>
        <dbReference type="Proteomes" id="UP000053411"/>
    </source>
</evidence>
<dbReference type="GO" id="GO:0005085">
    <property type="term" value="F:guanyl-nucleotide exchange factor activity"/>
    <property type="evidence" value="ECO:0007669"/>
    <property type="project" value="InterPro"/>
</dbReference>
<feature type="region of interest" description="Disordered" evidence="1">
    <location>
        <begin position="195"/>
        <end position="280"/>
    </location>
</feature>
<dbReference type="GO" id="GO:0032955">
    <property type="term" value="P:regulation of division septum assembly"/>
    <property type="evidence" value="ECO:0007669"/>
    <property type="project" value="TreeGrafter"/>
</dbReference>
<feature type="region of interest" description="Disordered" evidence="1">
    <location>
        <begin position="1049"/>
        <end position="1169"/>
    </location>
</feature>
<sequence>MPSAVSNQSNYYTAHHRRQSSQSQTNLPDQIRNAGPQLQSPNRSLVFLPSTAYSPSQPATQRSRTSSVSNLSRSTSRLDSVPNEDIQNDPREFYRQYQDPLGNSSLVALHQEAIRTDPIERAEEPPVTARTSSFTTDDRMARGAKSSGGSRKLSLNTQTLPNGTYDGGHAKSSGPMPNSLKSRKASFKDLVARFDASPDDVPPLPTQQVSRPASRTASPMPYASVETSHSYHPQVKRLSSRVSDASRRAGSALGFRAAANDQSTHSRNASSAGGLSQVASNPEVPAAGRQLLFGEVPSSAANLPAAPGYGIYNARRRRGSEGSPMHSPNPMFSTRRGHLHSPGPPISPSAMHSHTSGYASNGHPHSRPPHRRANSDVPGPASKTFLHEDQTPSISTRGSSHKHAADSSSKSNAQSRIPVSTRHQRIASDSAAISPTGRPAIVPHQQLPFRALESGLKASNPSPSGERKQHSPKRQPRSPVQIKSPNNRGRPSTTASGEKSPSLRANIIAPPPKVSPPLRSSRPRLPVSSATTAASRAKMAEKFQTMAKQQSDRKAFRRQRPPELSDIDLKARRLKITQALSRSREGQDLKGGNPENRDNSASRADTMTPSFEDSDTSDQRQETLEIPAVVVNEVPTDTSEERAFYTGNGEVSQDQRAFTQTALKIVEGNVQHSADDVDSPTLGHAEPAFNGIPFSLNTHLQPARDEQEPQSAVTEGTVATEATMIDAEPQTDTSRLQTTGLSLRNQINALRSQDSTPPLSSASQASGELSDHADQVSVHLMLRDTTYLDDDEAAEKGYRPLVPLPQPEHARPQSDGRNSWTSSIEDIPESEAGDEPPSVVQPPPQFQHEAETTHIESDSHSASDQLSLEGGSHGEHHASDAYTIVNKVLQQQTPSGVVDQQLVDDIYHRIIQASPDLADAENANEEKVQRLCLEELDEYTRQWDQLETSRPQSAESFHAEAEPYSGHDTSEEQHDNTTKSPDIHGPSQVTPPAPPVPPSSYRTHHRYKSSLDSAEDWAETSPSVGDWMQFALRSPTEERQPSALAHETFADAGSGFSKTENYQSVNPNEPEQPPHDFLPVGAESNIPRPPSHSPPPPPLVKMPTIDQTAWSAPTGMRPAMPQTAPPARPLTALSQMSARSSIDQQTTQSSLQDTRPSMDDQSPEQRRLNKRRHVLKELVDTEYTYERDMRVLCDIYKQTAIAAINDEDIKILFGNVDLVQQFSKDFLAYLKQVVRPAYVMERSDRRKDGNRTSTVQSSEASIDGIGELTDFERDELTRVGTAFEASIGDMEKVYTDYIRTRHAANKRLEALQSSAAVREWLKECSENSSDITNAWSLDALLVKPIQRITKYPLLLNQLLEATPDTHPDVEFIRRAALEVTEVNVRINEVKKHTELVDQVLNRKRKESDVRNGLTKAFGRRAEKLRQHVGINEMHEDAEYTKLKINYDNNIAHLFLVTKDCQGYIEEITKWVNRLVELAAAAEAWVDVGHTNHAQAESKLRQFAIVVRGVHSIALPDHNEQIIKRVVQPMEKTATMLERFKSDSKGLIQKRDKRLLDYNQFKNKKDRGEKIDKKMTERMEQWEALNLEAKERMKRLLRSTADLVHACQANLIQLHLNWMAMCRQKFSAAMEIPLDKLETADIVKDWQEDFDFQEATALSLSICNGSLLAEAVNMVSFLTPGSTLMGDESPRQPSWNSAPKRSVSTSEDMPPLPLKDHYHRNSGGPMSSQSDDHTEWSSSTFANGRIRTGSAASGRIPKTPETGSRGVSASLHTVNSTNVSRPGTSPGLSADSNQPAPRLSFEAPSPSLGELLTESPMAVRHASSSTFYSAAPGPSQSQPHLPATSGASVFSSAMPMEETPEPETTPAVPEPRREPGVLFTAASVYEFNIDRSRQQGGFRYLTYVIGEIFDIIAEHGELWLAINQDDPTREIGWIWNKHFAKLAE</sequence>
<evidence type="ECO:0000313" key="3">
    <source>
        <dbReference type="EMBL" id="KIX93322.1"/>
    </source>
</evidence>
<dbReference type="InterPro" id="IPR001331">
    <property type="entry name" value="GDS_CDC24_CS"/>
</dbReference>
<dbReference type="Gene3D" id="1.20.1270.60">
    <property type="entry name" value="Arfaptin homology (AH) domain/BAR domain"/>
    <property type="match status" value="1"/>
</dbReference>
<dbReference type="RefSeq" id="XP_016627445.1">
    <property type="nucleotide sequence ID" value="XM_016781456.1"/>
</dbReference>
<dbReference type="STRING" id="1442371.A0A0D2JJF2"/>
<dbReference type="GO" id="GO:0035556">
    <property type="term" value="P:intracellular signal transduction"/>
    <property type="evidence" value="ECO:0007669"/>
    <property type="project" value="InterPro"/>
</dbReference>
<feature type="compositionally biased region" description="Low complexity" evidence="1">
    <location>
        <begin position="62"/>
        <end position="78"/>
    </location>
</feature>
<dbReference type="VEuPathDB" id="FungiDB:Z520_10965"/>
<protein>
    <recommendedName>
        <fullName evidence="2">DH domain-containing protein</fullName>
    </recommendedName>
</protein>
<feature type="compositionally biased region" description="Polar residues" evidence="1">
    <location>
        <begin position="751"/>
        <end position="767"/>
    </location>
</feature>
<gene>
    <name evidence="3" type="ORF">Z520_10965</name>
</gene>
<dbReference type="GO" id="GO:0005737">
    <property type="term" value="C:cytoplasm"/>
    <property type="evidence" value="ECO:0007669"/>
    <property type="project" value="TreeGrafter"/>
</dbReference>
<dbReference type="PANTHER" id="PTHR22834">
    <property type="entry name" value="NUCLEAR FUSION PROTEIN FUS2"/>
    <property type="match status" value="1"/>
</dbReference>
<dbReference type="GeneID" id="27716711"/>
<dbReference type="Proteomes" id="UP000053411">
    <property type="component" value="Unassembled WGS sequence"/>
</dbReference>
<feature type="compositionally biased region" description="Low complexity" evidence="1">
    <location>
        <begin position="1853"/>
        <end position="1866"/>
    </location>
</feature>
<feature type="compositionally biased region" description="Pro residues" evidence="1">
    <location>
        <begin position="1087"/>
        <end position="1100"/>
    </location>
</feature>
<dbReference type="Pfam" id="PF00621">
    <property type="entry name" value="RhoGEF"/>
    <property type="match status" value="1"/>
</dbReference>
<organism evidence="3 4">
    <name type="scientific">Fonsecaea multimorphosa CBS 102226</name>
    <dbReference type="NCBI Taxonomy" id="1442371"/>
    <lineage>
        <taxon>Eukaryota</taxon>
        <taxon>Fungi</taxon>
        <taxon>Dikarya</taxon>
        <taxon>Ascomycota</taxon>
        <taxon>Pezizomycotina</taxon>
        <taxon>Eurotiomycetes</taxon>
        <taxon>Chaetothyriomycetidae</taxon>
        <taxon>Chaetothyriales</taxon>
        <taxon>Herpotrichiellaceae</taxon>
        <taxon>Fonsecaea</taxon>
    </lineage>
</organism>
<feature type="region of interest" description="Disordered" evidence="1">
    <location>
        <begin position="1"/>
        <end position="89"/>
    </location>
</feature>
<name>A0A0D2JJF2_9EURO</name>
<feature type="compositionally biased region" description="Basic and acidic residues" evidence="1">
    <location>
        <begin position="848"/>
        <end position="861"/>
    </location>
</feature>
<feature type="region of interest" description="Disordered" evidence="1">
    <location>
        <begin position="1682"/>
        <end position="1808"/>
    </location>
</feature>
<dbReference type="InterPro" id="IPR051492">
    <property type="entry name" value="Dynamin-Rho_GEF"/>
</dbReference>
<evidence type="ECO:0000256" key="1">
    <source>
        <dbReference type="SAM" id="MobiDB-lite"/>
    </source>
</evidence>
<dbReference type="Gene3D" id="1.20.900.10">
    <property type="entry name" value="Dbl homology (DH) domain"/>
    <property type="match status" value="1"/>
</dbReference>
<feature type="region of interest" description="Disordered" evidence="1">
    <location>
        <begin position="314"/>
        <end position="440"/>
    </location>
</feature>
<feature type="region of interest" description="Disordered" evidence="1">
    <location>
        <begin position="945"/>
        <end position="1007"/>
    </location>
</feature>